<comment type="caution">
    <text evidence="1">The sequence shown here is derived from an EMBL/GenBank/DDBJ whole genome shotgun (WGS) entry which is preliminary data.</text>
</comment>
<evidence type="ECO:0000313" key="1">
    <source>
        <dbReference type="EMBL" id="MBK1840998.1"/>
    </source>
</evidence>
<keyword evidence="2" id="KW-1185">Reference proteome</keyword>
<dbReference type="EMBL" id="JAENHM010000072">
    <property type="protein sequence ID" value="MBK1840998.1"/>
    <property type="molecule type" value="Genomic_DNA"/>
</dbReference>
<proteinExistence type="predicted"/>
<organism evidence="1 2">
    <name type="scientific">Azospirillum endophyticum</name>
    <dbReference type="NCBI Taxonomy" id="2800326"/>
    <lineage>
        <taxon>Bacteria</taxon>
        <taxon>Pseudomonadati</taxon>
        <taxon>Pseudomonadota</taxon>
        <taxon>Alphaproteobacteria</taxon>
        <taxon>Rhodospirillales</taxon>
        <taxon>Azospirillaceae</taxon>
        <taxon>Azospirillum</taxon>
    </lineage>
</organism>
<gene>
    <name evidence="1" type="ORF">JHL17_26705</name>
</gene>
<dbReference type="Proteomes" id="UP000652760">
    <property type="component" value="Unassembled WGS sequence"/>
</dbReference>
<name>A0ABS1FC38_9PROT</name>
<sequence>MPGPLFAPGSARTACIALSVCGVLFAGVGAAMHIRSYLLGESVAEGGSRSEAVCLATARRMGGELTVMPEGLRVVLPEAVDQRTSLTDASGLLAFCPDMTLSYFCMGLSCGPGGPGGPGGKVSMQVELTRKSL</sequence>
<protein>
    <submittedName>
        <fullName evidence="1">Uncharacterized protein</fullName>
    </submittedName>
</protein>
<evidence type="ECO:0000313" key="2">
    <source>
        <dbReference type="Proteomes" id="UP000652760"/>
    </source>
</evidence>
<dbReference type="RefSeq" id="WP_200197715.1">
    <property type="nucleotide sequence ID" value="NZ_JAENHM010000072.1"/>
</dbReference>
<reference evidence="2" key="1">
    <citation type="submission" date="2021-01" db="EMBL/GenBank/DDBJ databases">
        <title>Genome public.</title>
        <authorList>
            <person name="Liu C."/>
            <person name="Sun Q."/>
        </authorList>
    </citation>
    <scope>NUCLEOTIDE SEQUENCE [LARGE SCALE GENOMIC DNA]</scope>
    <source>
        <strain evidence="2">YIM B02556</strain>
    </source>
</reference>
<accession>A0ABS1FC38</accession>